<evidence type="ECO:0000256" key="1">
    <source>
        <dbReference type="ARBA" id="ARBA00022741"/>
    </source>
</evidence>
<dbReference type="Proteomes" id="UP000092607">
    <property type="component" value="Unassembled WGS sequence"/>
</dbReference>
<dbReference type="SUPFAM" id="SSF56112">
    <property type="entry name" value="Protein kinase-like (PK-like)"/>
    <property type="match status" value="1"/>
</dbReference>
<evidence type="ECO:0000313" key="5">
    <source>
        <dbReference type="Proteomes" id="UP000092607"/>
    </source>
</evidence>
<organism evidence="4 5">
    <name type="scientific">Moraxella lacunata</name>
    <dbReference type="NCBI Taxonomy" id="477"/>
    <lineage>
        <taxon>Bacteria</taxon>
        <taxon>Pseudomonadati</taxon>
        <taxon>Pseudomonadota</taxon>
        <taxon>Gammaproteobacteria</taxon>
        <taxon>Moraxellales</taxon>
        <taxon>Moraxellaceae</taxon>
        <taxon>Moraxella</taxon>
    </lineage>
</organism>
<dbReference type="RefSeq" id="WP_065256469.1">
    <property type="nucleotide sequence ID" value="NZ_LZDR01000082.1"/>
</dbReference>
<name>A0A1B8PYF4_MORLA</name>
<accession>A0A1B8PYF4</accession>
<protein>
    <submittedName>
        <fullName evidence="4">Aminoglycoside phosphotransferase</fullName>
    </submittedName>
</protein>
<dbReference type="Gene3D" id="3.30.200.20">
    <property type="entry name" value="Phosphorylase Kinase, domain 1"/>
    <property type="match status" value="1"/>
</dbReference>
<dbReference type="OrthoDB" id="9809275at2"/>
<reference evidence="4 5" key="1">
    <citation type="submission" date="2016-06" db="EMBL/GenBank/DDBJ databases">
        <title>Draft genome of Moraxella lacunata CCUG 57757A.</title>
        <authorList>
            <person name="Salva-Serra F."/>
            <person name="Engstrom-Jakobsson H."/>
            <person name="Thorell K."/>
            <person name="Gonzales-Siles L."/>
            <person name="Karlsson R."/>
            <person name="Boulund F."/>
            <person name="Engstrand L."/>
            <person name="Kristiansson E."/>
            <person name="Moore E."/>
        </authorList>
    </citation>
    <scope>NUCLEOTIDE SEQUENCE [LARGE SCALE GENOMIC DNA]</scope>
    <source>
        <strain evidence="4 5">CCUG 57757A</strain>
    </source>
</reference>
<evidence type="ECO:0000256" key="2">
    <source>
        <dbReference type="ARBA" id="ARBA00022840"/>
    </source>
</evidence>
<keyword evidence="1" id="KW-0547">Nucleotide-binding</keyword>
<dbReference type="GO" id="GO:0016740">
    <property type="term" value="F:transferase activity"/>
    <property type="evidence" value="ECO:0007669"/>
    <property type="project" value="UniProtKB-KW"/>
</dbReference>
<dbReference type="GO" id="GO:0005524">
    <property type="term" value="F:ATP binding"/>
    <property type="evidence" value="ECO:0007669"/>
    <property type="project" value="UniProtKB-KW"/>
</dbReference>
<keyword evidence="4" id="KW-0808">Transferase</keyword>
<dbReference type="InterPro" id="IPR002575">
    <property type="entry name" value="Aminoglycoside_PTrfase"/>
</dbReference>
<gene>
    <name evidence="4" type="ORF">A9309_08505</name>
</gene>
<feature type="domain" description="Aminoglycoside phosphotransferase" evidence="3">
    <location>
        <begin position="21"/>
        <end position="244"/>
    </location>
</feature>
<evidence type="ECO:0000259" key="3">
    <source>
        <dbReference type="Pfam" id="PF01636"/>
    </source>
</evidence>
<proteinExistence type="predicted"/>
<dbReference type="Pfam" id="PF01636">
    <property type="entry name" value="APH"/>
    <property type="match status" value="1"/>
</dbReference>
<keyword evidence="2" id="KW-0067">ATP-binding</keyword>
<comment type="caution">
    <text evidence="4">The sequence shown here is derived from an EMBL/GenBank/DDBJ whole genome shotgun (WGS) entry which is preliminary data.</text>
</comment>
<dbReference type="PANTHER" id="PTHR33540:SF1">
    <property type="entry name" value="N-ACETYLMURAMATE_N-ACETYLGLUCOSAMINE KINASE"/>
    <property type="match status" value="1"/>
</dbReference>
<dbReference type="AlphaFoldDB" id="A0A1B8PYF4"/>
<evidence type="ECO:0000313" key="4">
    <source>
        <dbReference type="EMBL" id="OBX61205.1"/>
    </source>
</evidence>
<dbReference type="EMBL" id="LZMS01000074">
    <property type="protein sequence ID" value="OBX61205.1"/>
    <property type="molecule type" value="Genomic_DNA"/>
</dbReference>
<dbReference type="PANTHER" id="PTHR33540">
    <property type="entry name" value="TRNA THREONYLCARBAMOYLADENOSINE BIOSYNTHESIS PROTEIN TSAE"/>
    <property type="match status" value="1"/>
</dbReference>
<sequence>MTRHDEMMNFLNNHLTAGFTVESLAGDASFRRYHRIHFKVASEHDKDEMTYLLMDAPPDKESVTEFVLVAGIMSEAVNVPDIITQDIPKGFLLLQDFGTTEFAYLIKDDKANMARYYQKAYETLIKLQGLDINVDLPAYSDEKLNDEMDLFSQWFLPYINVVFTADDELLWERLKKQVITDVQSQPKVIVHRDYHSRNLMQDKASDELGVIDFQDAVIGADTYDLVSLVRDAYIDVDETWVNEQIGVFYELKNPNMTLHDFTKNVNIMGVQRHLKVLGIFIRLYQRDGKERYLQNIPKVMNDLCHELNWLSEQGDDDVYTAFNEFIQQKILPAYNQVFVSV</sequence>
<dbReference type="InterPro" id="IPR011009">
    <property type="entry name" value="Kinase-like_dom_sf"/>
</dbReference>
<dbReference type="Gene3D" id="3.90.1200.10">
    <property type="match status" value="1"/>
</dbReference>